<evidence type="ECO:0000313" key="13">
    <source>
        <dbReference type="EMBL" id="KPJ23161.1"/>
    </source>
</evidence>
<gene>
    <name evidence="13" type="ORF">AKK44_00620</name>
</gene>
<keyword evidence="12" id="KW-0449">Lipoprotein</keyword>
<evidence type="ECO:0000256" key="12">
    <source>
        <dbReference type="RuleBase" id="RU363002"/>
    </source>
</evidence>
<evidence type="ECO:0000256" key="10">
    <source>
        <dbReference type="PIRNR" id="PIRNR006268"/>
    </source>
</evidence>
<evidence type="ECO:0000256" key="5">
    <source>
        <dbReference type="ARBA" id="ARBA00022723"/>
    </source>
</evidence>
<dbReference type="Proteomes" id="UP000049578">
    <property type="component" value="Unassembled WGS sequence"/>
</dbReference>
<reference evidence="13 14" key="1">
    <citation type="submission" date="2015-08" db="EMBL/GenBank/DDBJ databases">
        <title>Genome sequence of Streptococcus phocae subsp. phocae ATCC 51973T isolated from liver specimen obtained from seal.</title>
        <authorList>
            <person name="Avendano-Herrera R."/>
        </authorList>
    </citation>
    <scope>NUCLEOTIDE SEQUENCE [LARGE SCALE GENOMIC DNA]</scope>
    <source>
        <strain evidence="13 14">ATCC 51973</strain>
    </source>
</reference>
<dbReference type="PANTHER" id="PTHR30040">
    <property type="entry name" value="THIAMINE BIOSYNTHESIS LIPOPROTEIN APBE"/>
    <property type="match status" value="1"/>
</dbReference>
<evidence type="ECO:0000256" key="11">
    <source>
        <dbReference type="PIRSR" id="PIRSR006268-2"/>
    </source>
</evidence>
<feature type="binding site" evidence="11">
    <location>
        <position position="296"/>
    </location>
    <ligand>
        <name>Mg(2+)</name>
        <dbReference type="ChEBI" id="CHEBI:18420"/>
    </ligand>
</feature>
<comment type="similarity">
    <text evidence="10 12">Belongs to the ApbE family.</text>
</comment>
<feature type="binding site" evidence="11">
    <location>
        <position position="292"/>
    </location>
    <ligand>
        <name>Mg(2+)</name>
        <dbReference type="ChEBI" id="CHEBI:18420"/>
    </ligand>
</feature>
<dbReference type="GO" id="GO:0005886">
    <property type="term" value="C:plasma membrane"/>
    <property type="evidence" value="ECO:0007669"/>
    <property type="project" value="UniProtKB-SubCell"/>
</dbReference>
<evidence type="ECO:0000256" key="6">
    <source>
        <dbReference type="ARBA" id="ARBA00022827"/>
    </source>
</evidence>
<dbReference type="GO" id="GO:0016740">
    <property type="term" value="F:transferase activity"/>
    <property type="evidence" value="ECO:0007669"/>
    <property type="project" value="UniProtKB-UniRule"/>
</dbReference>
<dbReference type="SUPFAM" id="SSF143631">
    <property type="entry name" value="ApbE-like"/>
    <property type="match status" value="1"/>
</dbReference>
<dbReference type="EMBL" id="LHQM01000003">
    <property type="protein sequence ID" value="KPJ23161.1"/>
    <property type="molecule type" value="Genomic_DNA"/>
</dbReference>
<dbReference type="InterPro" id="IPR024932">
    <property type="entry name" value="ApbE"/>
</dbReference>
<name>A0A0P6S4W7_9STRE</name>
<keyword evidence="12" id="KW-0997">Cell inner membrane</keyword>
<dbReference type="PANTHER" id="PTHR30040:SF2">
    <property type="entry name" value="FAD:PROTEIN FMN TRANSFERASE"/>
    <property type="match status" value="1"/>
</dbReference>
<sequence length="350" mass="39233">MKYLNYLLVSMLCLVLYGCHHTSRNTSLEVTNQPLVRSESLLHTVVQLSIYHKHQEKTMEQAISYIKEMEQLLSTNLKGSDVYRINKSAGKKAVTVDPRTFKIIKEAQKISRASHGKFDITIGAITNLWRIGDKEARRPDDLSIQQALPHIDFRKIHLDKKKSTVLIEKGMTLELGGISKGFIADEVKQIFLKNKINTAIINLGGNVVVLGTSPNHKEGWNVGVQNPDDVRGDTVGTVRLKNQSIVTSGIYERYLEVDGIKYHHIMDPKTGYPVDNNISGVTVFSRTSLEGDALSTAVFSLGIEEGLAYINQMDHVEAVFIDKNKGVHLSNGLKNTFHLTHKEYHITNET</sequence>
<keyword evidence="12" id="KW-1003">Cell membrane</keyword>
<keyword evidence="14" id="KW-1185">Reference proteome</keyword>
<feature type="binding site" evidence="11">
    <location>
        <position position="177"/>
    </location>
    <ligand>
        <name>Mg(2+)</name>
        <dbReference type="ChEBI" id="CHEBI:18420"/>
    </ligand>
</feature>
<comment type="subcellular location">
    <subcellularLocation>
        <location evidence="12">Cell inner membrane</location>
        <topology evidence="12">Lipid-anchor</topology>
        <orientation evidence="12">Periplasmic side</orientation>
    </subcellularLocation>
</comment>
<keyword evidence="3 10" id="KW-0285">Flavoprotein</keyword>
<keyword evidence="5 10" id="KW-0479">Metal-binding</keyword>
<dbReference type="EC" id="2.7.1.180" evidence="1 10"/>
<evidence type="ECO:0000256" key="1">
    <source>
        <dbReference type="ARBA" id="ARBA00011955"/>
    </source>
</evidence>
<evidence type="ECO:0000256" key="4">
    <source>
        <dbReference type="ARBA" id="ARBA00022679"/>
    </source>
</evidence>
<dbReference type="Pfam" id="PF02424">
    <property type="entry name" value="ApbE"/>
    <property type="match status" value="1"/>
</dbReference>
<dbReference type="PROSITE" id="PS51257">
    <property type="entry name" value="PROKAR_LIPOPROTEIN"/>
    <property type="match status" value="1"/>
</dbReference>
<comment type="function">
    <text evidence="12">Flavin transferase that catalyzes the transfer of the FMN moiety of FAD and its covalent binding to the hydroxyl group of a threonine residue in a target flavoprotein.</text>
</comment>
<dbReference type="RefSeq" id="WP_054278069.1">
    <property type="nucleotide sequence ID" value="NZ_LHQM01000003.1"/>
</dbReference>
<dbReference type="AlphaFoldDB" id="A0A0P6S4W7"/>
<evidence type="ECO:0000256" key="3">
    <source>
        <dbReference type="ARBA" id="ARBA00022630"/>
    </source>
</evidence>
<keyword evidence="7 10" id="KW-0460">Magnesium</keyword>
<keyword evidence="12" id="KW-0472">Membrane</keyword>
<evidence type="ECO:0000256" key="8">
    <source>
        <dbReference type="ARBA" id="ARBA00031306"/>
    </source>
</evidence>
<keyword evidence="4 10" id="KW-0808">Transferase</keyword>
<dbReference type="PIRSF" id="PIRSF006268">
    <property type="entry name" value="ApbE"/>
    <property type="match status" value="1"/>
</dbReference>
<dbReference type="Gene3D" id="3.10.520.10">
    <property type="entry name" value="ApbE-like domains"/>
    <property type="match status" value="1"/>
</dbReference>
<protein>
    <recommendedName>
        <fullName evidence="2 10">FAD:protein FMN transferase</fullName>
        <ecNumber evidence="1 10">2.7.1.180</ecNumber>
    </recommendedName>
    <alternativeName>
        <fullName evidence="8 10">Flavin transferase</fullName>
    </alternativeName>
</protein>
<dbReference type="STRING" id="119224.AKK44_00620"/>
<evidence type="ECO:0000256" key="7">
    <source>
        <dbReference type="ARBA" id="ARBA00022842"/>
    </source>
</evidence>
<evidence type="ECO:0000256" key="2">
    <source>
        <dbReference type="ARBA" id="ARBA00016337"/>
    </source>
</evidence>
<dbReference type="PATRIC" id="fig|119224.3.peg.851"/>
<comment type="catalytic activity">
    <reaction evidence="9 10 12">
        <text>L-threonyl-[protein] + FAD = FMN-L-threonyl-[protein] + AMP + H(+)</text>
        <dbReference type="Rhea" id="RHEA:36847"/>
        <dbReference type="Rhea" id="RHEA-COMP:11060"/>
        <dbReference type="Rhea" id="RHEA-COMP:11061"/>
        <dbReference type="ChEBI" id="CHEBI:15378"/>
        <dbReference type="ChEBI" id="CHEBI:30013"/>
        <dbReference type="ChEBI" id="CHEBI:57692"/>
        <dbReference type="ChEBI" id="CHEBI:74257"/>
        <dbReference type="ChEBI" id="CHEBI:456215"/>
        <dbReference type="EC" id="2.7.1.180"/>
    </reaction>
</comment>
<dbReference type="InterPro" id="IPR003374">
    <property type="entry name" value="ApbE-like_sf"/>
</dbReference>
<keyword evidence="6 10" id="KW-0274">FAD</keyword>
<organism evidence="13 14">
    <name type="scientific">Streptococcus phocae</name>
    <dbReference type="NCBI Taxonomy" id="119224"/>
    <lineage>
        <taxon>Bacteria</taxon>
        <taxon>Bacillati</taxon>
        <taxon>Bacillota</taxon>
        <taxon>Bacilli</taxon>
        <taxon>Lactobacillales</taxon>
        <taxon>Streptococcaceae</taxon>
        <taxon>Streptococcus</taxon>
    </lineage>
</organism>
<accession>A0A0P6S4W7</accession>
<evidence type="ECO:0000313" key="14">
    <source>
        <dbReference type="Proteomes" id="UP000049578"/>
    </source>
</evidence>
<evidence type="ECO:0000256" key="9">
    <source>
        <dbReference type="ARBA" id="ARBA00048540"/>
    </source>
</evidence>
<comment type="caution">
    <text evidence="13">The sequence shown here is derived from an EMBL/GenBank/DDBJ whole genome shotgun (WGS) entry which is preliminary data.</text>
</comment>
<comment type="cofactor">
    <cofactor evidence="11">
        <name>Mg(2+)</name>
        <dbReference type="ChEBI" id="CHEBI:18420"/>
    </cofactor>
    <cofactor evidence="11">
        <name>Mn(2+)</name>
        <dbReference type="ChEBI" id="CHEBI:29035"/>
    </cofactor>
    <text evidence="11">Magnesium. Can also use manganese.</text>
</comment>
<proteinExistence type="inferred from homology"/>
<dbReference type="GO" id="GO:0046872">
    <property type="term" value="F:metal ion binding"/>
    <property type="evidence" value="ECO:0007669"/>
    <property type="project" value="UniProtKB-UniRule"/>
</dbReference>